<evidence type="ECO:0000256" key="6">
    <source>
        <dbReference type="ARBA" id="ARBA00022801"/>
    </source>
</evidence>
<comment type="cofactor">
    <cofactor evidence="8">
        <name>Mn(2+)</name>
        <dbReference type="ChEBI" id="CHEBI:29035"/>
    </cofactor>
    <text evidence="8">Binds 2 manganese ions per subunit.</text>
</comment>
<evidence type="ECO:0000256" key="2">
    <source>
        <dbReference type="ARBA" id="ARBA00000967"/>
    </source>
</evidence>
<dbReference type="EMBL" id="QLTA01000047">
    <property type="protein sequence ID" value="RAR76470.1"/>
    <property type="molecule type" value="Genomic_DNA"/>
</dbReference>
<feature type="active site" evidence="8">
    <location>
        <position position="264"/>
    </location>
</feature>
<feature type="binding site" evidence="8">
    <location>
        <position position="257"/>
    </location>
    <ligand>
        <name>Mn(2+)</name>
        <dbReference type="ChEBI" id="CHEBI:29035"/>
        <label>2</label>
    </ligand>
</feature>
<dbReference type="PANTHER" id="PTHR11963:SF23">
    <property type="entry name" value="CYTOSOL AMINOPEPTIDASE"/>
    <property type="match status" value="1"/>
</dbReference>
<evidence type="ECO:0000256" key="5">
    <source>
        <dbReference type="ARBA" id="ARBA00022670"/>
    </source>
</evidence>
<dbReference type="Proteomes" id="UP000248856">
    <property type="component" value="Unassembled WGS sequence"/>
</dbReference>
<evidence type="ECO:0000313" key="11">
    <source>
        <dbReference type="Proteomes" id="UP000248856"/>
    </source>
</evidence>
<comment type="similarity">
    <text evidence="3 8">Belongs to the peptidase M17 family.</text>
</comment>
<evidence type="ECO:0000256" key="8">
    <source>
        <dbReference type="HAMAP-Rule" id="MF_00181"/>
    </source>
</evidence>
<keyword evidence="8" id="KW-0963">Cytoplasm</keyword>
<feature type="binding site" evidence="8">
    <location>
        <position position="257"/>
    </location>
    <ligand>
        <name>Mn(2+)</name>
        <dbReference type="ChEBI" id="CHEBI:29035"/>
        <label>1</label>
    </ligand>
</feature>
<dbReference type="Gene3D" id="3.40.220.10">
    <property type="entry name" value="Leucine Aminopeptidase, subunit E, domain 1"/>
    <property type="match status" value="1"/>
</dbReference>
<dbReference type="EC" id="3.4.11.10" evidence="8"/>
<dbReference type="CDD" id="cd00433">
    <property type="entry name" value="Peptidase_M17"/>
    <property type="match status" value="1"/>
</dbReference>
<comment type="catalytic activity">
    <reaction evidence="2 8">
        <text>Release of an N-terminal amino acid, preferentially leucine, but not glutamic or aspartic acids.</text>
        <dbReference type="EC" id="3.4.11.10"/>
    </reaction>
</comment>
<dbReference type="SUPFAM" id="SSF53187">
    <property type="entry name" value="Zn-dependent exopeptidases"/>
    <property type="match status" value="1"/>
</dbReference>
<dbReference type="Gene3D" id="3.40.630.10">
    <property type="entry name" value="Zn peptidases"/>
    <property type="match status" value="1"/>
</dbReference>
<keyword evidence="6 8" id="KW-0378">Hydrolase</keyword>
<accession>A0A328YS03</accession>
<dbReference type="InterPro" id="IPR023042">
    <property type="entry name" value="Peptidase_M17_leu_NH2_pept"/>
</dbReference>
<feature type="binding site" evidence="8">
    <location>
        <position position="252"/>
    </location>
    <ligand>
        <name>Mn(2+)</name>
        <dbReference type="ChEBI" id="CHEBI:29035"/>
        <label>2</label>
    </ligand>
</feature>
<keyword evidence="11" id="KW-1185">Reference proteome</keyword>
<dbReference type="InterPro" id="IPR008283">
    <property type="entry name" value="Peptidase_M17_N"/>
</dbReference>
<evidence type="ECO:0000256" key="3">
    <source>
        <dbReference type="ARBA" id="ARBA00009528"/>
    </source>
</evidence>
<evidence type="ECO:0000313" key="10">
    <source>
        <dbReference type="EMBL" id="RAR76470.1"/>
    </source>
</evidence>
<dbReference type="PROSITE" id="PS00631">
    <property type="entry name" value="CYTOSOL_AP"/>
    <property type="match status" value="1"/>
</dbReference>
<keyword evidence="4 8" id="KW-0031">Aminopeptidase</keyword>
<dbReference type="NCBIfam" id="NF002074">
    <property type="entry name" value="PRK00913.1-4"/>
    <property type="match status" value="1"/>
</dbReference>
<gene>
    <name evidence="8" type="primary">pepA</name>
    <name evidence="10" type="ORF">AX018_104713</name>
</gene>
<evidence type="ECO:0000259" key="9">
    <source>
        <dbReference type="PROSITE" id="PS00631"/>
    </source>
</evidence>
<feature type="binding site" evidence="8">
    <location>
        <position position="336"/>
    </location>
    <ligand>
        <name>Mn(2+)</name>
        <dbReference type="ChEBI" id="CHEBI:29035"/>
        <label>2</label>
    </ligand>
</feature>
<dbReference type="RefSeq" id="WP_111880517.1">
    <property type="nucleotide sequence ID" value="NZ_CBCSGC010000033.1"/>
</dbReference>
<sequence>MNFDLKTLALAGTAAEKCDLLAVLVPDGFKPSGDALSAIVAHAIKQGDFETKAGKSLSLYQPPAVAARRVVLLGAGDGGARAVRQALLGASAQWKAPQVKRAVVYLGALADADAAACAAVQAVADASYVYTATKSKPEPRALARVVIGVADAAGARSGFAKGVALSLGIEYAREWANRPANHATPTLLAGAAKALAKHASIQVKIHGPAEVAKLGMGAFLAVAQGSDEPLRFIELRYQGAGRADAPVALIGKGITFDSGGISIKPAAEMDEMKFDMSGAASVLGTFRALAELRPAINVIGLIPACENMLNGRAVKPGDVVTSLSGQTIEVLNTDAEGRLVLCDAITYAARFKPAAMVDIATLTGACVVALGGVRSGLFANDEALAARLQAAGEAAIDPCWRMPLDDEYAEGLKSSFADMGNVGGRAGGAITAAKFLQKFVGAAMPWAHLDVAGTAWRSGAAKGATGRPVGLLVQFLLDSVPAPASRARAGSAAAKPRRASRAA</sequence>
<organism evidence="10 11">
    <name type="scientific">Paracidovorax anthurii</name>
    <dbReference type="NCBI Taxonomy" id="78229"/>
    <lineage>
        <taxon>Bacteria</taxon>
        <taxon>Pseudomonadati</taxon>
        <taxon>Pseudomonadota</taxon>
        <taxon>Betaproteobacteria</taxon>
        <taxon>Burkholderiales</taxon>
        <taxon>Comamonadaceae</taxon>
        <taxon>Paracidovorax</taxon>
    </lineage>
</organism>
<comment type="caution">
    <text evidence="10">The sequence shown here is derived from an EMBL/GenBank/DDBJ whole genome shotgun (WGS) entry which is preliminary data.</text>
</comment>
<dbReference type="AlphaFoldDB" id="A0A328YS03"/>
<dbReference type="OrthoDB" id="9809354at2"/>
<protein>
    <recommendedName>
        <fullName evidence="8">Probable cytosol aminopeptidase</fullName>
        <ecNumber evidence="8">3.4.11.1</ecNumber>
    </recommendedName>
    <alternativeName>
        <fullName evidence="8">Leucine aminopeptidase</fullName>
        <shortName evidence="8">LAP</shortName>
        <ecNumber evidence="8">3.4.11.10</ecNumber>
    </alternativeName>
    <alternativeName>
        <fullName evidence="8">Leucyl aminopeptidase</fullName>
    </alternativeName>
</protein>
<evidence type="ECO:0000256" key="7">
    <source>
        <dbReference type="ARBA" id="ARBA00023211"/>
    </source>
</evidence>
<comment type="function">
    <text evidence="8">Presumably involved in the processing and regular turnover of intracellular proteins. Catalyzes the removal of unsubstituted N-terminal amino acids from various peptides.</text>
</comment>
<feature type="binding site" evidence="8">
    <location>
        <position position="334"/>
    </location>
    <ligand>
        <name>Mn(2+)</name>
        <dbReference type="ChEBI" id="CHEBI:29035"/>
        <label>1</label>
    </ligand>
</feature>
<feature type="binding site" evidence="8">
    <location>
        <position position="336"/>
    </location>
    <ligand>
        <name>Mn(2+)</name>
        <dbReference type="ChEBI" id="CHEBI:29035"/>
        <label>1</label>
    </ligand>
</feature>
<dbReference type="GO" id="GO:0030145">
    <property type="term" value="F:manganese ion binding"/>
    <property type="evidence" value="ECO:0007669"/>
    <property type="project" value="UniProtKB-UniRule"/>
</dbReference>
<dbReference type="InterPro" id="IPR043472">
    <property type="entry name" value="Macro_dom-like"/>
</dbReference>
<dbReference type="GO" id="GO:0006508">
    <property type="term" value="P:proteolysis"/>
    <property type="evidence" value="ECO:0007669"/>
    <property type="project" value="UniProtKB-KW"/>
</dbReference>
<evidence type="ECO:0000256" key="4">
    <source>
        <dbReference type="ARBA" id="ARBA00022438"/>
    </source>
</evidence>
<dbReference type="Pfam" id="PF02789">
    <property type="entry name" value="Peptidase_M17_N"/>
    <property type="match status" value="1"/>
</dbReference>
<dbReference type="SUPFAM" id="SSF52949">
    <property type="entry name" value="Macro domain-like"/>
    <property type="match status" value="1"/>
</dbReference>
<keyword evidence="7 8" id="KW-0464">Manganese</keyword>
<dbReference type="EC" id="3.4.11.1" evidence="8"/>
<dbReference type="PANTHER" id="PTHR11963">
    <property type="entry name" value="LEUCINE AMINOPEPTIDASE-RELATED"/>
    <property type="match status" value="1"/>
</dbReference>
<dbReference type="PRINTS" id="PR00481">
    <property type="entry name" value="LAMNOPPTDASE"/>
</dbReference>
<feature type="binding site" evidence="8">
    <location>
        <position position="275"/>
    </location>
    <ligand>
        <name>Mn(2+)</name>
        <dbReference type="ChEBI" id="CHEBI:29035"/>
        <label>2</label>
    </ligand>
</feature>
<dbReference type="InterPro" id="IPR011356">
    <property type="entry name" value="Leucine_aapep/pepB"/>
</dbReference>
<proteinExistence type="inferred from homology"/>
<dbReference type="GO" id="GO:0070006">
    <property type="term" value="F:metalloaminopeptidase activity"/>
    <property type="evidence" value="ECO:0007669"/>
    <property type="project" value="InterPro"/>
</dbReference>
<comment type="catalytic activity">
    <reaction evidence="1 8">
        <text>Release of an N-terminal amino acid, Xaa-|-Yaa-, in which Xaa is preferably Leu, but may be other amino acids including Pro although not Arg or Lys, and Yaa may be Pro. Amino acid amides and methyl esters are also readily hydrolyzed, but rates on arylamides are exceedingly low.</text>
        <dbReference type="EC" id="3.4.11.1"/>
    </reaction>
</comment>
<dbReference type="Pfam" id="PF00883">
    <property type="entry name" value="Peptidase_M17"/>
    <property type="match status" value="1"/>
</dbReference>
<dbReference type="HAMAP" id="MF_00181">
    <property type="entry name" value="Cytosol_peptidase_M17"/>
    <property type="match status" value="1"/>
</dbReference>
<evidence type="ECO:0000256" key="1">
    <source>
        <dbReference type="ARBA" id="ARBA00000135"/>
    </source>
</evidence>
<keyword evidence="8" id="KW-0479">Metal-binding</keyword>
<keyword evidence="5 8" id="KW-0645">Protease</keyword>
<reference evidence="10 11" key="1">
    <citation type="submission" date="2018-06" db="EMBL/GenBank/DDBJ databases">
        <title>Genomic Encyclopedia of Archaeal and Bacterial Type Strains, Phase II (KMG-II): from individual species to whole genera.</title>
        <authorList>
            <person name="Goeker M."/>
        </authorList>
    </citation>
    <scope>NUCLEOTIDE SEQUENCE [LARGE SCALE GENOMIC DNA]</scope>
    <source>
        <strain evidence="10 11">CFPB 3232</strain>
    </source>
</reference>
<dbReference type="InterPro" id="IPR000819">
    <property type="entry name" value="Peptidase_M17_C"/>
</dbReference>
<feature type="domain" description="Cytosol aminopeptidase" evidence="9">
    <location>
        <begin position="332"/>
        <end position="339"/>
    </location>
</feature>
<dbReference type="GO" id="GO:0005737">
    <property type="term" value="C:cytoplasm"/>
    <property type="evidence" value="ECO:0007669"/>
    <property type="project" value="UniProtKB-SubCell"/>
</dbReference>
<feature type="active site" evidence="8">
    <location>
        <position position="338"/>
    </location>
</feature>
<name>A0A328YS03_9BURK</name>
<comment type="subcellular location">
    <subcellularLocation>
        <location evidence="8">Cytoplasm</location>
    </subcellularLocation>
</comment>